<protein>
    <recommendedName>
        <fullName evidence="4">DUF4230 domain-containing protein</fullName>
    </recommendedName>
</protein>
<evidence type="ECO:0000256" key="1">
    <source>
        <dbReference type="SAM" id="Phobius"/>
    </source>
</evidence>
<sequence length="201" mass="23230">MKTKKAKRLLSGFIILIFLVFVSYFFGMKAGVFKTKEEVTSDIVKEQLVSVKELTTLKYRYTNVGSFENDNEFYGIKIPFTTKKFIISYDGEISAGIDLDKAKVDINDEKKAINISLPQAKILSHQIDEDSLTIFDEKESIFNQLKIKDFSEFRKNEMKKTEQELLEKGFLEEARDKSKDAIIEILNINPLIKDEYTVKVN</sequence>
<keyword evidence="3" id="KW-1185">Reference proteome</keyword>
<dbReference type="InterPro" id="IPR025324">
    <property type="entry name" value="DUF4230"/>
</dbReference>
<keyword evidence="1" id="KW-0472">Membrane</keyword>
<keyword evidence="1" id="KW-1133">Transmembrane helix</keyword>
<organism evidence="2 3">
    <name type="scientific">Anaerococcus prevotii (strain ATCC 9321 / DSM 20548 / JCM 6508 / NCTC 11806 / PC1)</name>
    <name type="common">Peptostreptococcus prevotii</name>
    <name type="synonym">Peptococcus prevotii</name>
    <dbReference type="NCBI Taxonomy" id="525919"/>
    <lineage>
        <taxon>Bacteria</taxon>
        <taxon>Bacillati</taxon>
        <taxon>Bacillota</taxon>
        <taxon>Tissierellia</taxon>
        <taxon>Tissierellales</taxon>
        <taxon>Peptoniphilaceae</taxon>
        <taxon>Anaerococcus</taxon>
    </lineage>
</organism>
<dbReference type="eggNOG" id="ENOG50313N4">
    <property type="taxonomic scope" value="Bacteria"/>
</dbReference>
<keyword evidence="1" id="KW-0812">Transmembrane</keyword>
<dbReference type="OrthoDB" id="359931at2"/>
<dbReference type="Pfam" id="PF14014">
    <property type="entry name" value="DUF4230"/>
    <property type="match status" value="1"/>
</dbReference>
<dbReference type="AlphaFoldDB" id="C7RHX0"/>
<feature type="transmembrane region" description="Helical" evidence="1">
    <location>
        <begin position="9"/>
        <end position="27"/>
    </location>
</feature>
<evidence type="ECO:0000313" key="2">
    <source>
        <dbReference type="EMBL" id="ACV29081.1"/>
    </source>
</evidence>
<dbReference type="KEGG" id="apr:Apre_1054"/>
<dbReference type="EMBL" id="CP001708">
    <property type="protein sequence ID" value="ACV29081.1"/>
    <property type="molecule type" value="Genomic_DNA"/>
</dbReference>
<dbReference type="Proteomes" id="UP000002294">
    <property type="component" value="Chromosome"/>
</dbReference>
<dbReference type="RefSeq" id="WP_015777984.1">
    <property type="nucleotide sequence ID" value="NC_013171.1"/>
</dbReference>
<dbReference type="HOGENOM" id="CLU_108876_1_1_9"/>
<name>C7RHX0_ANAPD</name>
<proteinExistence type="predicted"/>
<reference evidence="2 3" key="1">
    <citation type="journal article" date="2009" name="Stand. Genomic Sci.">
        <title>Complete genome sequence of Anaerococcus prevotii type strain (PC1).</title>
        <authorList>
            <person name="Labutti K."/>
            <person name="Pukall R."/>
            <person name="Steenblock K."/>
            <person name="Glavina Del Rio T."/>
            <person name="Tice H."/>
            <person name="Copeland A."/>
            <person name="Cheng J.F."/>
            <person name="Lucas S."/>
            <person name="Chen F."/>
            <person name="Nolan M."/>
            <person name="Bruce D."/>
            <person name="Goodwin L."/>
            <person name="Pitluck S."/>
            <person name="Ivanova N."/>
            <person name="Mavromatis K."/>
            <person name="Ovchinnikova G."/>
            <person name="Pati A."/>
            <person name="Chen A."/>
            <person name="Palaniappan K."/>
            <person name="Land M."/>
            <person name="Hauser L."/>
            <person name="Chang Y.J."/>
            <person name="Jeffries C.D."/>
            <person name="Chain P."/>
            <person name="Saunders E."/>
            <person name="Brettin T."/>
            <person name="Detter J.C."/>
            <person name="Han C."/>
            <person name="Goker M."/>
            <person name="Bristow J."/>
            <person name="Eisen J.A."/>
            <person name="Markowitz V."/>
            <person name="Hugenholtz P."/>
            <person name="Kyrpides N.C."/>
            <person name="Klenk H.P."/>
            <person name="Lapidus A."/>
        </authorList>
    </citation>
    <scope>NUCLEOTIDE SEQUENCE [LARGE SCALE GENOMIC DNA]</scope>
    <source>
        <strain evidence="3">ATCC 9321 / DSM 20548 / JCM 6508 / NCTC 11806 / PC1</strain>
    </source>
</reference>
<dbReference type="STRING" id="525919.Apre_1054"/>
<evidence type="ECO:0000313" key="3">
    <source>
        <dbReference type="Proteomes" id="UP000002294"/>
    </source>
</evidence>
<evidence type="ECO:0008006" key="4">
    <source>
        <dbReference type="Google" id="ProtNLM"/>
    </source>
</evidence>
<gene>
    <name evidence="2" type="ordered locus">Apre_1054</name>
</gene>
<accession>C7RHX0</accession>